<dbReference type="EMBL" id="FOJU01000004">
    <property type="protein sequence ID" value="SFB07905.1"/>
    <property type="molecule type" value="Genomic_DNA"/>
</dbReference>
<proteinExistence type="predicted"/>
<dbReference type="InterPro" id="IPR038917">
    <property type="entry name" value="Malonyl_CoA_deC"/>
</dbReference>
<evidence type="ECO:0000259" key="2">
    <source>
        <dbReference type="Pfam" id="PF17408"/>
    </source>
</evidence>
<dbReference type="AlphaFoldDB" id="A0A1I0Y3I2"/>
<dbReference type="OrthoDB" id="5292736at2"/>
<sequence length="418" mass="46211">MTILADLLSTVFERRLRRAPELQDDRPMPELTAKLLGATGEISGLSVAQVIFDRFERMEDAEKLDFFRHLAVDLNISASRVREALSDYEAAPTKATYRAFMAASEPPRQELVRRMNHVSGATGALVRMRADLLRLGREEPELQALDLDFRHLFASWFNRGFLVLRPINWSSPAAILEKIIAYEAVHAIDSWEDLRRRLAPSDRRCFAFFHPAMPDEPLIFVEVALTRGVPGSIQTLLAEDRAPLDAHEADTAVFYSISNCQQGLASISFGNSLIKQVAADLAVELPGLKTFVTLSPIPGLTKWMTEAGIDFAASEPDVLRRCGAGYLLHAKRPDGQPLDPVARFHLGNGAEVHQVHGDADTSPKGRAQSAGVMVNYLYDLSKVSQNHERFAATGEIVASAEVRSLADAVEKQRLKDSA</sequence>
<name>A0A1I0Y3I2_9RHOB</name>
<feature type="domain" description="Malonyl-CoA decarboxylase C-terminal" evidence="1">
    <location>
        <begin position="160"/>
        <end position="307"/>
    </location>
</feature>
<dbReference type="InterPro" id="IPR035372">
    <property type="entry name" value="MCD_N"/>
</dbReference>
<protein>
    <submittedName>
        <fullName evidence="3">Malonyl-CoA decarboxylase</fullName>
    </submittedName>
</protein>
<dbReference type="RefSeq" id="WP_092065927.1">
    <property type="nucleotide sequence ID" value="NZ_FOJU01000004.1"/>
</dbReference>
<dbReference type="GO" id="GO:0006633">
    <property type="term" value="P:fatty acid biosynthetic process"/>
    <property type="evidence" value="ECO:0007669"/>
    <property type="project" value="InterPro"/>
</dbReference>
<dbReference type="Gene3D" id="1.20.140.90">
    <property type="entry name" value="Malonyl-CoA decarboxylase, oligemerization domain"/>
    <property type="match status" value="1"/>
</dbReference>
<reference evidence="3 4" key="1">
    <citation type="submission" date="2016-10" db="EMBL/GenBank/DDBJ databases">
        <authorList>
            <person name="de Groot N.N."/>
        </authorList>
    </citation>
    <scope>NUCLEOTIDE SEQUENCE [LARGE SCALE GENOMIC DNA]</scope>
    <source>
        <strain evidence="3 4">DSM 29316</strain>
    </source>
</reference>
<dbReference type="InterPro" id="IPR007956">
    <property type="entry name" value="Malonyl_CoA_deC_C"/>
</dbReference>
<evidence type="ECO:0000313" key="4">
    <source>
        <dbReference type="Proteomes" id="UP000198796"/>
    </source>
</evidence>
<evidence type="ECO:0000313" key="3">
    <source>
        <dbReference type="EMBL" id="SFB07905.1"/>
    </source>
</evidence>
<dbReference type="PANTHER" id="PTHR28641">
    <property type="match status" value="1"/>
</dbReference>
<keyword evidence="4" id="KW-1185">Reference proteome</keyword>
<dbReference type="Proteomes" id="UP000198796">
    <property type="component" value="Unassembled WGS sequence"/>
</dbReference>
<dbReference type="GO" id="GO:0050080">
    <property type="term" value="F:malonyl-CoA decarboxylase activity"/>
    <property type="evidence" value="ECO:0007669"/>
    <property type="project" value="InterPro"/>
</dbReference>
<dbReference type="STRING" id="871651.SAMN05421688_2792"/>
<organism evidence="3 4">
    <name type="scientific">Poseidonocella pacifica</name>
    <dbReference type="NCBI Taxonomy" id="871651"/>
    <lineage>
        <taxon>Bacteria</taxon>
        <taxon>Pseudomonadati</taxon>
        <taxon>Pseudomonadota</taxon>
        <taxon>Alphaproteobacteria</taxon>
        <taxon>Rhodobacterales</taxon>
        <taxon>Roseobacteraceae</taxon>
        <taxon>Poseidonocella</taxon>
    </lineage>
</organism>
<gene>
    <name evidence="3" type="ORF">SAMN05421688_2792</name>
</gene>
<dbReference type="InterPro" id="IPR038351">
    <property type="entry name" value="MCD_N_sf"/>
</dbReference>
<dbReference type="PANTHER" id="PTHR28641:SF1">
    <property type="entry name" value="MALONYL-COA DECARBOXYLASE, MITOCHONDRIAL"/>
    <property type="match status" value="1"/>
</dbReference>
<dbReference type="Pfam" id="PF05292">
    <property type="entry name" value="MCD"/>
    <property type="match status" value="2"/>
</dbReference>
<accession>A0A1I0Y3I2</accession>
<evidence type="ECO:0000259" key="1">
    <source>
        <dbReference type="Pfam" id="PF05292"/>
    </source>
</evidence>
<dbReference type="Pfam" id="PF17408">
    <property type="entry name" value="MCD_N"/>
    <property type="match status" value="1"/>
</dbReference>
<dbReference type="InterPro" id="IPR042303">
    <property type="entry name" value="Malonyl_CoA_deC_C_sf"/>
</dbReference>
<feature type="domain" description="Malonyl-CoA decarboxylase C-terminal" evidence="1">
    <location>
        <begin position="317"/>
        <end position="379"/>
    </location>
</feature>
<feature type="domain" description="Malonyl-CoA decarboxylase N-terminal" evidence="2">
    <location>
        <begin position="78"/>
        <end position="157"/>
    </location>
</feature>
<dbReference type="Gene3D" id="3.40.630.150">
    <property type="entry name" value="Malonyl-CoA decarboxylase, catalytic domain"/>
    <property type="match status" value="2"/>
</dbReference>